<feature type="chain" id="PRO_5002413158" evidence="1">
    <location>
        <begin position="21"/>
        <end position="267"/>
    </location>
</feature>
<dbReference type="OrthoDB" id="9806134at2"/>
<sequence length="267" mass="29141">MKRILTIVCIFTFLSGNLYAQDDSPYKTSFKVDAPIIAAGMGLSAYGLSLMQDKSGLSEEQIMALSKDDVNRFDRFSAGYDSESAKKISDFPFYGSFATPFLMLLNDNVGNKAGQVLVLYVETMAVTGAFFTMTNGNVERTRPLVYSDEVDISEKNDANARNSFYAGHTAATASATFFAAKIFHDFNPDSPARPYVWAAAAAIPATVGYLRLKAGKHFLSDNLLGYTMGAAAGILVPQLHKKNNKRNISLVPVSGRYFNGALMTYTF</sequence>
<dbReference type="Pfam" id="PF01569">
    <property type="entry name" value="PAP2"/>
    <property type="match status" value="1"/>
</dbReference>
<evidence type="ECO:0000313" key="4">
    <source>
        <dbReference type="Proteomes" id="UP000033109"/>
    </source>
</evidence>
<dbReference type="Proteomes" id="UP000033109">
    <property type="component" value="Chromosome"/>
</dbReference>
<organism evidence="3 4">
    <name type="scientific">Pontibacter korlensis</name>
    <dbReference type="NCBI Taxonomy" id="400092"/>
    <lineage>
        <taxon>Bacteria</taxon>
        <taxon>Pseudomonadati</taxon>
        <taxon>Bacteroidota</taxon>
        <taxon>Cytophagia</taxon>
        <taxon>Cytophagales</taxon>
        <taxon>Hymenobacteraceae</taxon>
        <taxon>Pontibacter</taxon>
    </lineage>
</organism>
<dbReference type="EMBL" id="CP009621">
    <property type="protein sequence ID" value="AKD03091.1"/>
    <property type="molecule type" value="Genomic_DNA"/>
</dbReference>
<dbReference type="KEGG" id="pko:PKOR_08120"/>
<keyword evidence="1" id="KW-0732">Signal</keyword>
<feature type="domain" description="Phosphatidic acid phosphatase type 2/haloperoxidase" evidence="2">
    <location>
        <begin position="118"/>
        <end position="244"/>
    </location>
</feature>
<name>A0A0E3UWX3_9BACT</name>
<dbReference type="PATRIC" id="fig|400092.3.peg.1790"/>
<gene>
    <name evidence="3" type="ORF">PKOR_08120</name>
</gene>
<dbReference type="InterPro" id="IPR000326">
    <property type="entry name" value="PAP2/HPO"/>
</dbReference>
<evidence type="ECO:0000256" key="1">
    <source>
        <dbReference type="SAM" id="SignalP"/>
    </source>
</evidence>
<dbReference type="STRING" id="400092.PKOR_08120"/>
<evidence type="ECO:0000259" key="2">
    <source>
        <dbReference type="Pfam" id="PF01569"/>
    </source>
</evidence>
<protein>
    <submittedName>
        <fullName evidence="3">PA-phosphatase</fullName>
    </submittedName>
</protein>
<keyword evidence="4" id="KW-1185">Reference proteome</keyword>
<accession>A0A0E3UWX3</accession>
<dbReference type="AlphaFoldDB" id="A0A0E3UWX3"/>
<dbReference type="HOGENOM" id="CLU_071492_0_0_10"/>
<dbReference type="InterPro" id="IPR036938">
    <property type="entry name" value="PAP2/HPO_sf"/>
</dbReference>
<reference evidence="3 4" key="1">
    <citation type="journal article" date="2015" name="Sci. Rep.">
        <title>Unraveling adaptation of Pontibacter korlensis to radiation and infertility in desert through complete genome and comparative transcriptomic analysis.</title>
        <authorList>
            <person name="Dai J."/>
            <person name="Dai W."/>
            <person name="Qiu C."/>
            <person name="Yang Z."/>
            <person name="Zhang Y."/>
            <person name="Zhou M."/>
            <person name="Zhang L."/>
            <person name="Fang C."/>
            <person name="Gao Q."/>
            <person name="Yang Q."/>
            <person name="Li X."/>
            <person name="Wang Z."/>
            <person name="Wang Z."/>
            <person name="Jia Z."/>
            <person name="Chen X."/>
        </authorList>
    </citation>
    <scope>NUCLEOTIDE SEQUENCE [LARGE SCALE GENOMIC DNA]</scope>
    <source>
        <strain evidence="3 4">X14-1T</strain>
    </source>
</reference>
<feature type="signal peptide" evidence="1">
    <location>
        <begin position="1"/>
        <end position="20"/>
    </location>
</feature>
<dbReference type="Gene3D" id="1.20.144.10">
    <property type="entry name" value="Phosphatidic acid phosphatase type 2/haloperoxidase"/>
    <property type="match status" value="1"/>
</dbReference>
<dbReference type="SUPFAM" id="SSF48317">
    <property type="entry name" value="Acid phosphatase/Vanadium-dependent haloperoxidase"/>
    <property type="match status" value="1"/>
</dbReference>
<dbReference type="RefSeq" id="WP_046310115.1">
    <property type="nucleotide sequence ID" value="NZ_CBCSCY010000095.1"/>
</dbReference>
<proteinExistence type="predicted"/>
<evidence type="ECO:0000313" key="3">
    <source>
        <dbReference type="EMBL" id="AKD03091.1"/>
    </source>
</evidence>